<accession>A0ABD2WQ90</accession>
<name>A0ABD2WQ90_9HYME</name>
<dbReference type="EMBL" id="JBJJXI010000085">
    <property type="protein sequence ID" value="KAL3395128.1"/>
    <property type="molecule type" value="Genomic_DNA"/>
</dbReference>
<organism evidence="2 3">
    <name type="scientific">Trichogramma kaykai</name>
    <dbReference type="NCBI Taxonomy" id="54128"/>
    <lineage>
        <taxon>Eukaryota</taxon>
        <taxon>Metazoa</taxon>
        <taxon>Ecdysozoa</taxon>
        <taxon>Arthropoda</taxon>
        <taxon>Hexapoda</taxon>
        <taxon>Insecta</taxon>
        <taxon>Pterygota</taxon>
        <taxon>Neoptera</taxon>
        <taxon>Endopterygota</taxon>
        <taxon>Hymenoptera</taxon>
        <taxon>Apocrita</taxon>
        <taxon>Proctotrupomorpha</taxon>
        <taxon>Chalcidoidea</taxon>
        <taxon>Trichogrammatidae</taxon>
        <taxon>Trichogramma</taxon>
    </lineage>
</organism>
<feature type="chain" id="PRO_5044868913" evidence="1">
    <location>
        <begin position="27"/>
        <end position="383"/>
    </location>
</feature>
<evidence type="ECO:0000313" key="2">
    <source>
        <dbReference type="EMBL" id="KAL3395128.1"/>
    </source>
</evidence>
<evidence type="ECO:0000256" key="1">
    <source>
        <dbReference type="SAM" id="SignalP"/>
    </source>
</evidence>
<feature type="signal peptide" evidence="1">
    <location>
        <begin position="1"/>
        <end position="26"/>
    </location>
</feature>
<evidence type="ECO:0000313" key="3">
    <source>
        <dbReference type="Proteomes" id="UP001627154"/>
    </source>
</evidence>
<protein>
    <submittedName>
        <fullName evidence="2">Uncharacterized protein</fullName>
    </submittedName>
</protein>
<dbReference type="AlphaFoldDB" id="A0ABD2WQ90"/>
<dbReference type="Proteomes" id="UP001627154">
    <property type="component" value="Unassembled WGS sequence"/>
</dbReference>
<comment type="caution">
    <text evidence="2">The sequence shown here is derived from an EMBL/GenBank/DDBJ whole genome shotgun (WGS) entry which is preliminary data.</text>
</comment>
<reference evidence="2 3" key="1">
    <citation type="journal article" date="2024" name="bioRxiv">
        <title>A reference genome for Trichogramma kaykai: A tiny desert-dwelling parasitoid wasp with competing sex-ratio distorters.</title>
        <authorList>
            <person name="Culotta J."/>
            <person name="Lindsey A.R."/>
        </authorList>
    </citation>
    <scope>NUCLEOTIDE SEQUENCE [LARGE SCALE GENOMIC DNA]</scope>
    <source>
        <strain evidence="2 3">KSX58</strain>
    </source>
</reference>
<proteinExistence type="predicted"/>
<keyword evidence="3" id="KW-1185">Reference proteome</keyword>
<keyword evidence="1" id="KW-0732">Signal</keyword>
<gene>
    <name evidence="2" type="ORF">TKK_010742</name>
</gene>
<sequence>MKIVRLLSTLMPYMVLTGYFCNESLAIKIFSSQNITINEEKTYSNQSKIMGICKRCVKSIQADRQNVQQENSIYESYTVSINPTHFNRRSKKSDGISNDLNYKSKSLIMSSLSHNGNRNESKSIFKIIKQDNNYIIEWKCELSLLIFTLIQNKNFPNTPNAILASYSANTKKYKTMNETLQLCKIICRKSNVDESDRDLANVHVSGCQDTLHNCTLQALTKSMFNNESLQIKVLKSKNNTFNKGTNYFNQSEIMNENCTKMIQVIISTIDKQSIQHEVSTYKARSITIAPPYFIRLKRFGVHHVLSRIPRPPLRNSSPDSNKINQSESALKTVLQQCNNLIIELKCEPSIFAFIITQYSQLPMTLDAFPVTNTKKYKITNEVR</sequence>